<reference evidence="1 2" key="1">
    <citation type="submission" date="2022-11" db="EMBL/GenBank/DDBJ databases">
        <title>Minimal conservation of predation-associated metabolite biosynthetic gene clusters underscores biosynthetic potential of Myxococcota including descriptions for ten novel species: Archangium lansinium sp. nov., Myxococcus landrumus sp. nov., Nannocystis bai.</title>
        <authorList>
            <person name="Ahearne A."/>
            <person name="Stevens C."/>
            <person name="Dowd S."/>
        </authorList>
    </citation>
    <scope>NUCLEOTIDE SEQUENCE [LARGE SCALE GENOMIC DNA]</scope>
    <source>
        <strain evidence="1 2">NCELM</strain>
    </source>
</reference>
<sequence length="233" mass="25127">MGIRFAAPLALSLLAACKIFPWPGDPQPPSRGGATIPLPEPKLAETVEGMILQTYYLVSSQRADRLALRRCAYVDGGVDRCEIAFVEQGHIVDRVPTFARSARGTEDWDEQGKAASAAVKQTIEQRFGDDRIALARTGVFGVATPPEGMLSARLVEDRVELVAGAPPRVLATTSAPGMRAVLDQFVSERAPDVYAVRLTGATDTSQRGPEALVVFRRLGADDYRVVARVPPLD</sequence>
<dbReference type="Proteomes" id="UP001217838">
    <property type="component" value="Unassembled WGS sequence"/>
</dbReference>
<comment type="caution">
    <text evidence="1">The sequence shown here is derived from an EMBL/GenBank/DDBJ whole genome shotgun (WGS) entry which is preliminary data.</text>
</comment>
<protein>
    <recommendedName>
        <fullName evidence="3">Lipoprotein</fullName>
    </recommendedName>
</protein>
<evidence type="ECO:0008006" key="3">
    <source>
        <dbReference type="Google" id="ProtNLM"/>
    </source>
</evidence>
<dbReference type="PROSITE" id="PS51257">
    <property type="entry name" value="PROKAR_LIPOPROTEIN"/>
    <property type="match status" value="1"/>
</dbReference>
<evidence type="ECO:0000313" key="2">
    <source>
        <dbReference type="Proteomes" id="UP001217838"/>
    </source>
</evidence>
<dbReference type="RefSeq" id="WP_272000370.1">
    <property type="nucleotide sequence ID" value="NZ_JAQNDN010000013.1"/>
</dbReference>
<name>A0ABT5BBX1_9BACT</name>
<dbReference type="EMBL" id="JAQNDN010000013">
    <property type="protein sequence ID" value="MDC0670552.1"/>
    <property type="molecule type" value="Genomic_DNA"/>
</dbReference>
<evidence type="ECO:0000313" key="1">
    <source>
        <dbReference type="EMBL" id="MDC0670552.1"/>
    </source>
</evidence>
<proteinExistence type="predicted"/>
<organism evidence="1 2">
    <name type="scientific">Nannocystis radixulma</name>
    <dbReference type="NCBI Taxonomy" id="2995305"/>
    <lineage>
        <taxon>Bacteria</taxon>
        <taxon>Pseudomonadati</taxon>
        <taxon>Myxococcota</taxon>
        <taxon>Polyangia</taxon>
        <taxon>Nannocystales</taxon>
        <taxon>Nannocystaceae</taxon>
        <taxon>Nannocystis</taxon>
    </lineage>
</organism>
<accession>A0ABT5BBX1</accession>
<keyword evidence="2" id="KW-1185">Reference proteome</keyword>
<gene>
    <name evidence="1" type="ORF">POL58_22540</name>
</gene>